<protein>
    <submittedName>
        <fullName evidence="12">Dehalogenase</fullName>
    </submittedName>
</protein>
<comment type="subcellular location">
    <subcellularLocation>
        <location evidence="1">Cell membrane</location>
    </subcellularLocation>
</comment>
<evidence type="ECO:0000259" key="11">
    <source>
        <dbReference type="PROSITE" id="PS51379"/>
    </source>
</evidence>
<evidence type="ECO:0000256" key="7">
    <source>
        <dbReference type="ARBA" id="ARBA00023004"/>
    </source>
</evidence>
<evidence type="ECO:0000256" key="9">
    <source>
        <dbReference type="ARBA" id="ARBA00023136"/>
    </source>
</evidence>
<keyword evidence="7" id="KW-0408">Iron</keyword>
<keyword evidence="4" id="KW-0479">Metal-binding</keyword>
<dbReference type="PANTHER" id="PTHR42827:SF1">
    <property type="entry name" value="IRON-SULFUR CLUSTER-BINDING PROTEIN"/>
    <property type="match status" value="1"/>
</dbReference>
<dbReference type="Pfam" id="PF13486">
    <property type="entry name" value="Dehalogenase"/>
    <property type="match status" value="1"/>
</dbReference>
<dbReference type="InterPro" id="IPR006311">
    <property type="entry name" value="TAT_signal"/>
</dbReference>
<dbReference type="InterPro" id="IPR028894">
    <property type="entry name" value="RDH_dom"/>
</dbReference>
<evidence type="ECO:0000256" key="8">
    <source>
        <dbReference type="ARBA" id="ARBA00023014"/>
    </source>
</evidence>
<dbReference type="Gene3D" id="3.30.70.3270">
    <property type="match status" value="1"/>
</dbReference>
<dbReference type="PANTHER" id="PTHR42827">
    <property type="entry name" value="IRON-SULFUR CLUSTER-BINDING PROTEIN-RELATED"/>
    <property type="match status" value="1"/>
</dbReference>
<comment type="caution">
    <text evidence="12">The sequence shown here is derived from an EMBL/GenBank/DDBJ whole genome shotgun (WGS) entry which is preliminary data.</text>
</comment>
<reference evidence="12 13" key="1">
    <citation type="journal article" date="2015" name="Sci. Rep.">
        <title>A comparative genomics and reductive dehalogenase gene transcription study of two chloroethene-respiring bacteria, Dehalococcoides mccartyi strains MB and 11a.</title>
        <authorList>
            <person name="Low A."/>
            <person name="Shen Z."/>
            <person name="Cheng D."/>
            <person name="Rogers M.J."/>
            <person name="Lee P.K."/>
            <person name="He J."/>
        </authorList>
    </citation>
    <scope>NUCLEOTIDE SEQUENCE [LARGE SCALE GENOMIC DNA]</scope>
    <source>
        <strain evidence="12 13">MB</strain>
    </source>
</reference>
<dbReference type="SUPFAM" id="SSF54862">
    <property type="entry name" value="4Fe-4S ferredoxins"/>
    <property type="match status" value="1"/>
</dbReference>
<evidence type="ECO:0000313" key="13">
    <source>
        <dbReference type="Proteomes" id="UP000053577"/>
    </source>
</evidence>
<feature type="domain" description="4Fe-4S ferredoxin-type" evidence="11">
    <location>
        <begin position="413"/>
        <end position="442"/>
    </location>
</feature>
<dbReference type="PROSITE" id="PS51318">
    <property type="entry name" value="TAT"/>
    <property type="match status" value="1"/>
</dbReference>
<dbReference type="GO" id="GO:0046872">
    <property type="term" value="F:metal ion binding"/>
    <property type="evidence" value="ECO:0007669"/>
    <property type="project" value="UniProtKB-KW"/>
</dbReference>
<evidence type="ECO:0000256" key="6">
    <source>
        <dbReference type="ARBA" id="ARBA00022737"/>
    </source>
</evidence>
<gene>
    <name evidence="12" type="ORF">DA01_07920</name>
</gene>
<keyword evidence="3" id="KW-0004">4Fe-4S</keyword>
<dbReference type="Proteomes" id="UP000053577">
    <property type="component" value="Unassembled WGS sequence"/>
</dbReference>
<evidence type="ECO:0000256" key="5">
    <source>
        <dbReference type="ARBA" id="ARBA00022729"/>
    </source>
</evidence>
<keyword evidence="5" id="KW-0732">Signal</keyword>
<accession>A0A0V8M544</accession>
<keyword evidence="9" id="KW-0472">Membrane</keyword>
<dbReference type="InterPro" id="IPR017896">
    <property type="entry name" value="4Fe4S_Fe-S-bd"/>
</dbReference>
<dbReference type="GO" id="GO:0005886">
    <property type="term" value="C:plasma membrane"/>
    <property type="evidence" value="ECO:0007669"/>
    <property type="project" value="UniProtKB-SubCell"/>
</dbReference>
<dbReference type="PATRIC" id="fig|61435.5.peg.1556"/>
<dbReference type="NCBIfam" id="TIGR01409">
    <property type="entry name" value="TAT_signal_seq"/>
    <property type="match status" value="1"/>
</dbReference>
<evidence type="ECO:0000256" key="3">
    <source>
        <dbReference type="ARBA" id="ARBA00022485"/>
    </source>
</evidence>
<dbReference type="OrthoDB" id="9803397at2"/>
<dbReference type="AlphaFoldDB" id="A0A0V8M544"/>
<evidence type="ECO:0000256" key="4">
    <source>
        <dbReference type="ARBA" id="ARBA00022723"/>
    </source>
</evidence>
<dbReference type="RefSeq" id="WP_058292036.1">
    <property type="nucleotide sequence ID" value="NZ_JGYD01000004.1"/>
</dbReference>
<name>A0A0V8M544_9CHLR</name>
<dbReference type="Pfam" id="PF12838">
    <property type="entry name" value="Fer4_7"/>
    <property type="match status" value="1"/>
</dbReference>
<organism evidence="12 13">
    <name type="scientific">Dehalococcoides mccartyi</name>
    <dbReference type="NCBI Taxonomy" id="61435"/>
    <lineage>
        <taxon>Bacteria</taxon>
        <taxon>Bacillati</taxon>
        <taxon>Chloroflexota</taxon>
        <taxon>Dehalococcoidia</taxon>
        <taxon>Dehalococcoidales</taxon>
        <taxon>Dehalococcoidaceae</taxon>
        <taxon>Dehalococcoides</taxon>
    </lineage>
</organism>
<dbReference type="PROSITE" id="PS51379">
    <property type="entry name" value="4FE4S_FER_2"/>
    <property type="match status" value="2"/>
</dbReference>
<sequence>MAKFHSILSRRDFMKGLGLAGAGVGAAAAVSPVFRDLDEMASSPSSRVNMPWWVKQVDEPTTPIDWDVLPTLGPAYKGPPPMGLIPPAYPESEIHRMKMDRILEKYPNWEKGASTLGFPGTSADPEYPDYVGDIKDNALVMGAALLNMGMFPTELIMATHGAYMGLTDHPEGWRIMPPPEQRGGTKWQGTPEEALKIVRAAVRFYGFDDVTAIPVDDHFLKVMFGEKWLITHSAPTTFEFGDVDDIVCTPAIRPTKIVIPRRMKWFLQFSSRQPGEVTRHALGTTQNAGQSYYYTSWVKIVKSIQDFLWGLGYISLDNCNGRFAPTGATGILAGAGELARWGGVMTPKYGISVRVMHGVLTDLPLEECKPIDFGGRKFCETCGICADACPMGAISKEEPTWDAAKPYQYGGYLTWRTDMAVCSHCPVCQGTCPFNAFDKSGIHELVKGTVSTTPIFNSFFTNMDKSFDYGRKPPAEWWDSEQPVTGIDTTV</sequence>
<evidence type="ECO:0000256" key="10">
    <source>
        <dbReference type="ARBA" id="ARBA00029374"/>
    </source>
</evidence>
<evidence type="ECO:0000313" key="12">
    <source>
        <dbReference type="EMBL" id="KSV18858.1"/>
    </source>
</evidence>
<keyword evidence="2" id="KW-1003">Cell membrane</keyword>
<comment type="cofactor">
    <cofactor evidence="10">
        <name>corrinoid</name>
        <dbReference type="ChEBI" id="CHEBI:33913"/>
    </cofactor>
</comment>
<dbReference type="eggNOG" id="COG1145">
    <property type="taxonomic scope" value="Bacteria"/>
</dbReference>
<evidence type="ECO:0000256" key="1">
    <source>
        <dbReference type="ARBA" id="ARBA00004236"/>
    </source>
</evidence>
<dbReference type="InterPro" id="IPR017900">
    <property type="entry name" value="4Fe4S_Fe_S_CS"/>
</dbReference>
<dbReference type="InterPro" id="IPR019546">
    <property type="entry name" value="TAT_signal_bac_arc"/>
</dbReference>
<keyword evidence="8" id="KW-0411">Iron-sulfur</keyword>
<dbReference type="GO" id="GO:0051539">
    <property type="term" value="F:4 iron, 4 sulfur cluster binding"/>
    <property type="evidence" value="ECO:0007669"/>
    <property type="project" value="UniProtKB-KW"/>
</dbReference>
<dbReference type="NCBIfam" id="TIGR02486">
    <property type="entry name" value="RDH"/>
    <property type="match status" value="1"/>
</dbReference>
<dbReference type="PROSITE" id="PS00198">
    <property type="entry name" value="4FE4S_FER_1"/>
    <property type="match status" value="1"/>
</dbReference>
<evidence type="ECO:0000256" key="2">
    <source>
        <dbReference type="ARBA" id="ARBA00022475"/>
    </source>
</evidence>
<feature type="domain" description="4Fe-4S ferredoxin-type" evidence="11">
    <location>
        <begin position="369"/>
        <end position="399"/>
    </location>
</feature>
<keyword evidence="6" id="KW-0677">Repeat</keyword>
<dbReference type="InterPro" id="IPR012832">
    <property type="entry name" value="RDH"/>
</dbReference>
<proteinExistence type="predicted"/>
<dbReference type="EMBL" id="JGYD01000004">
    <property type="protein sequence ID" value="KSV18858.1"/>
    <property type="molecule type" value="Genomic_DNA"/>
</dbReference>